<dbReference type="FunFam" id="3.20.20.100:FF:000004">
    <property type="entry name" value="Oxidoreductase, aldo/keto reductase"/>
    <property type="match status" value="1"/>
</dbReference>
<dbReference type="AlphaFoldDB" id="A0A158M5G2"/>
<evidence type="ECO:0000259" key="2">
    <source>
        <dbReference type="Pfam" id="PF00248"/>
    </source>
</evidence>
<feature type="domain" description="NADP-dependent oxidoreductase" evidence="2">
    <location>
        <begin position="15"/>
        <end position="314"/>
    </location>
</feature>
<proteinExistence type="predicted"/>
<dbReference type="Proteomes" id="UP000026682">
    <property type="component" value="Unassembled WGS sequence"/>
</dbReference>
<accession>A0A158M5G2</accession>
<dbReference type="Pfam" id="PF00248">
    <property type="entry name" value="Aldo_ket_red"/>
    <property type="match status" value="1"/>
</dbReference>
<evidence type="ECO:0000256" key="1">
    <source>
        <dbReference type="ARBA" id="ARBA00023002"/>
    </source>
</evidence>
<dbReference type="RefSeq" id="WP_005013272.1">
    <property type="nucleotide sequence ID" value="NZ_JFZZ01000070.1"/>
</dbReference>
<dbReference type="EMBL" id="JFZZ01000070">
    <property type="protein sequence ID" value="KAK90748.1"/>
    <property type="molecule type" value="Genomic_DNA"/>
</dbReference>
<organism evidence="3 4">
    <name type="scientific">Bordetella holmesii CDC-H585-BH</name>
    <dbReference type="NCBI Taxonomy" id="1331206"/>
    <lineage>
        <taxon>Bacteria</taxon>
        <taxon>Pseudomonadati</taxon>
        <taxon>Pseudomonadota</taxon>
        <taxon>Betaproteobacteria</taxon>
        <taxon>Burkholderiales</taxon>
        <taxon>Alcaligenaceae</taxon>
        <taxon>Bordetella</taxon>
    </lineage>
</organism>
<dbReference type="GeneID" id="93120408"/>
<reference evidence="3 4" key="1">
    <citation type="submission" date="2014-03" db="EMBL/GenBank/DDBJ databases">
        <title>Genome sequence of Bordetella holmseii.</title>
        <authorList>
            <person name="Harvill E."/>
            <person name="Goodfield L.L."/>
            <person name="Ivanov Y."/>
            <person name="Meyer J.A."/>
            <person name="Newth C."/>
            <person name="Cassiday P."/>
            <person name="Tondella M.L."/>
            <person name="Liao P."/>
            <person name="Zimmerman J."/>
            <person name="Meert K."/>
            <person name="Wessel D."/>
            <person name="Berger J."/>
            <person name="Dean J.M."/>
            <person name="Holubkov R."/>
            <person name="Burr J."/>
            <person name="Liu T."/>
            <person name="Brinkac L.M."/>
            <person name="Sanka R."/>
            <person name="Kim M."/>
            <person name="Losada L."/>
        </authorList>
    </citation>
    <scope>NUCLEOTIDE SEQUENCE [LARGE SCALE GENOMIC DNA]</scope>
    <source>
        <strain evidence="3 4">CDC-H585-BH</strain>
    </source>
</reference>
<evidence type="ECO:0000313" key="3">
    <source>
        <dbReference type="EMBL" id="KAK90748.1"/>
    </source>
</evidence>
<protein>
    <submittedName>
        <fullName evidence="3">Oxidoreductase, aldo/keto reductase family protein</fullName>
    </submittedName>
</protein>
<dbReference type="PANTHER" id="PTHR43364:SF6">
    <property type="entry name" value="OXIDOREDUCTASE-RELATED"/>
    <property type="match status" value="1"/>
</dbReference>
<gene>
    <name evidence="3" type="ORF">L497_0755</name>
</gene>
<keyword evidence="1" id="KW-0560">Oxidoreductase</keyword>
<name>A0A158M5G2_9BORD</name>
<dbReference type="PANTHER" id="PTHR43364">
    <property type="entry name" value="NADH-SPECIFIC METHYLGLYOXAL REDUCTASE-RELATED"/>
    <property type="match status" value="1"/>
</dbReference>
<dbReference type="InterPro" id="IPR023210">
    <property type="entry name" value="NADP_OxRdtase_dom"/>
</dbReference>
<dbReference type="Gene3D" id="3.20.20.100">
    <property type="entry name" value="NADP-dependent oxidoreductase domain"/>
    <property type="match status" value="1"/>
</dbReference>
<dbReference type="InterPro" id="IPR036812">
    <property type="entry name" value="NAD(P)_OxRdtase_dom_sf"/>
</dbReference>
<dbReference type="PATRIC" id="fig|1331206.3.peg.1955"/>
<evidence type="ECO:0000313" key="4">
    <source>
        <dbReference type="Proteomes" id="UP000026682"/>
    </source>
</evidence>
<dbReference type="InterPro" id="IPR050523">
    <property type="entry name" value="AKR_Detox_Biosynth"/>
</dbReference>
<dbReference type="CDD" id="cd19081">
    <property type="entry name" value="AKR_AKR9C1"/>
    <property type="match status" value="1"/>
</dbReference>
<dbReference type="GO" id="GO:0016491">
    <property type="term" value="F:oxidoreductase activity"/>
    <property type="evidence" value="ECO:0007669"/>
    <property type="project" value="UniProtKB-KW"/>
</dbReference>
<dbReference type="SUPFAM" id="SSF51430">
    <property type="entry name" value="NAD(P)-linked oxidoreductase"/>
    <property type="match status" value="1"/>
</dbReference>
<sequence length="318" mass="34475">MQTRPLGRSGLAVPPIVFGGNVFGWTVDEAGTFSLLDTMVDAGLNFIDTADVYSRWASGNQGGESETLIGNWLKKTGKRDKIVLATKVGMEMGPDRKGLAAAYIRQAVEDSLARLQTDHIDLYQAHSDDPDTPLADTLEAFADLIQAGKIRVIGASNYSCTRLAEALITSERLGLPRFESVQPEYNLYTRQPFESGLQALVQAQQVGVINYYALASGFLTGKYRQPSDAAKSVRGAKIVESYLDERGRRILQALDEVADQTGATLAEVALAWQIAQPGITAPIASATTLEQLSELIGAARLQLSPEQRDRLSQASAWQ</sequence>
<dbReference type="STRING" id="35814.BBB42_07080"/>
<dbReference type="GO" id="GO:0005829">
    <property type="term" value="C:cytosol"/>
    <property type="evidence" value="ECO:0007669"/>
    <property type="project" value="UniProtKB-ARBA"/>
</dbReference>
<comment type="caution">
    <text evidence="3">The sequence shown here is derived from an EMBL/GenBank/DDBJ whole genome shotgun (WGS) entry which is preliminary data.</text>
</comment>